<proteinExistence type="predicted"/>
<dbReference type="AlphaFoldDB" id="A0A3D9YTB7"/>
<evidence type="ECO:0000313" key="1">
    <source>
        <dbReference type="EMBL" id="REF84733.1"/>
    </source>
</evidence>
<sequence length="197" mass="20894">MRGKTAQWVRPVLVGGVFGFLGLGLASARADDAACKGLADAMLTNAKTAYHSVGTISFDPKDPPVPGSAGAPNAIATETIFTGTQVFVKLPNGEWKDVHADLADLRSKVKQSAMSFNDCAHLANDKIDGKDLTVYTGSDKTDAMNVLTKVWVTPDTGTLIRSETDIAGPTAPDGKVRHQHLSLHYDYNDIKAPAVSN</sequence>
<organism evidence="1 2">
    <name type="scientific">Methylovirgula ligni</name>
    <dbReference type="NCBI Taxonomy" id="569860"/>
    <lineage>
        <taxon>Bacteria</taxon>
        <taxon>Pseudomonadati</taxon>
        <taxon>Pseudomonadota</taxon>
        <taxon>Alphaproteobacteria</taxon>
        <taxon>Hyphomicrobiales</taxon>
        <taxon>Beijerinckiaceae</taxon>
        <taxon>Methylovirgula</taxon>
    </lineage>
</organism>
<protein>
    <recommendedName>
        <fullName evidence="3">Lipoprotein</fullName>
    </recommendedName>
</protein>
<comment type="caution">
    <text evidence="1">The sequence shown here is derived from an EMBL/GenBank/DDBJ whole genome shotgun (WGS) entry which is preliminary data.</text>
</comment>
<dbReference type="Proteomes" id="UP000256900">
    <property type="component" value="Unassembled WGS sequence"/>
</dbReference>
<evidence type="ECO:0000313" key="2">
    <source>
        <dbReference type="Proteomes" id="UP000256900"/>
    </source>
</evidence>
<reference evidence="1 2" key="1">
    <citation type="submission" date="2018-08" db="EMBL/GenBank/DDBJ databases">
        <title>Genomic Encyclopedia of Type Strains, Phase IV (KMG-IV): sequencing the most valuable type-strain genomes for metagenomic binning, comparative biology and taxonomic classification.</title>
        <authorList>
            <person name="Goeker M."/>
        </authorList>
    </citation>
    <scope>NUCLEOTIDE SEQUENCE [LARGE SCALE GENOMIC DNA]</scope>
    <source>
        <strain evidence="1 2">BW863</strain>
    </source>
</reference>
<keyword evidence="2" id="KW-1185">Reference proteome</keyword>
<accession>A0A3D9YTB7</accession>
<gene>
    <name evidence="1" type="ORF">DES32_2847</name>
</gene>
<evidence type="ECO:0008006" key="3">
    <source>
        <dbReference type="Google" id="ProtNLM"/>
    </source>
</evidence>
<dbReference type="EMBL" id="QUMO01000004">
    <property type="protein sequence ID" value="REF84733.1"/>
    <property type="molecule type" value="Genomic_DNA"/>
</dbReference>
<name>A0A3D9YTB7_9HYPH</name>
<dbReference type="RefSeq" id="WP_129396384.1">
    <property type="nucleotide sequence ID" value="NZ_CP025086.1"/>
</dbReference>